<dbReference type="Proteomes" id="UP000241587">
    <property type="component" value="Unassembled WGS sequence"/>
</dbReference>
<proteinExistence type="predicted"/>
<dbReference type="GO" id="GO:0004637">
    <property type="term" value="F:phosphoribosylamine-glycine ligase activity"/>
    <property type="evidence" value="ECO:0007669"/>
    <property type="project" value="InterPro"/>
</dbReference>
<keyword evidence="3" id="KW-1185">Reference proteome</keyword>
<evidence type="ECO:0000259" key="1">
    <source>
        <dbReference type="SMART" id="SM01210"/>
    </source>
</evidence>
<dbReference type="EMBL" id="PVEM01000006">
    <property type="protein sequence ID" value="PTD06588.1"/>
    <property type="molecule type" value="Genomic_DNA"/>
</dbReference>
<dbReference type="Pfam" id="PF02843">
    <property type="entry name" value="GARS_C"/>
    <property type="match status" value="1"/>
</dbReference>
<dbReference type="GO" id="GO:0009113">
    <property type="term" value="P:purine nucleobase biosynthetic process"/>
    <property type="evidence" value="ECO:0007669"/>
    <property type="project" value="InterPro"/>
</dbReference>
<evidence type="ECO:0000313" key="2">
    <source>
        <dbReference type="EMBL" id="PTD06588.1"/>
    </source>
</evidence>
<dbReference type="InterPro" id="IPR020560">
    <property type="entry name" value="PRibGlycinamide_synth_C-dom"/>
</dbReference>
<reference evidence="2 3" key="1">
    <citation type="submission" date="2018-02" db="EMBL/GenBank/DDBJ databases">
        <title>Fusarium culmorum secondary metabolites in fungal-bacterial-plant interactions.</title>
        <authorList>
            <person name="Schmidt R."/>
        </authorList>
    </citation>
    <scope>NUCLEOTIDE SEQUENCE [LARGE SCALE GENOMIC DNA]</scope>
    <source>
        <strain evidence="2 3">PV</strain>
    </source>
</reference>
<accession>A0A2T4GSP6</accession>
<sequence>MLPLWWWLSLESIPRSRPGRASTSRSVCLSIKVQKPPIPSFDGHSTDESEDLLAFHSHTLMLKSDQGTEVLRAQGGRVISVCGLGRTRNIAATTAYSGIAGVYFEGIDYRRDLVPAQKNSQDSFLTSGVPKG</sequence>
<comment type="caution">
    <text evidence="2">The sequence shown here is derived from an EMBL/GenBank/DDBJ whole genome shotgun (WGS) entry which is preliminary data.</text>
</comment>
<dbReference type="SUPFAM" id="SSF51246">
    <property type="entry name" value="Rudiment single hybrid motif"/>
    <property type="match status" value="1"/>
</dbReference>
<dbReference type="InterPro" id="IPR011054">
    <property type="entry name" value="Rudment_hybrid_motif"/>
</dbReference>
<organism evidence="2 3">
    <name type="scientific">Fusarium culmorum</name>
    <dbReference type="NCBI Taxonomy" id="5516"/>
    <lineage>
        <taxon>Eukaryota</taxon>
        <taxon>Fungi</taxon>
        <taxon>Dikarya</taxon>
        <taxon>Ascomycota</taxon>
        <taxon>Pezizomycotina</taxon>
        <taxon>Sordariomycetes</taxon>
        <taxon>Hypocreomycetidae</taxon>
        <taxon>Hypocreales</taxon>
        <taxon>Nectriaceae</taxon>
        <taxon>Fusarium</taxon>
    </lineage>
</organism>
<protein>
    <recommendedName>
        <fullName evidence="1">Phosphoribosylglycinamide synthetase C-domain domain-containing protein</fullName>
    </recommendedName>
</protein>
<evidence type="ECO:0000313" key="3">
    <source>
        <dbReference type="Proteomes" id="UP000241587"/>
    </source>
</evidence>
<dbReference type="Gene3D" id="3.90.600.10">
    <property type="entry name" value="Phosphoribosylglycinamide synthetase, C-terminal domain"/>
    <property type="match status" value="1"/>
</dbReference>
<dbReference type="InterPro" id="IPR037123">
    <property type="entry name" value="PRibGlycinamide_synth_C_sf"/>
</dbReference>
<feature type="domain" description="Phosphoribosylglycinamide synthetase C-domain" evidence="1">
    <location>
        <begin position="27"/>
        <end position="117"/>
    </location>
</feature>
<dbReference type="AlphaFoldDB" id="A0A2T4GSP6"/>
<gene>
    <name evidence="2" type="ORF">FCULG_00006805</name>
</gene>
<dbReference type="SMART" id="SM01210">
    <property type="entry name" value="GARS_C"/>
    <property type="match status" value="1"/>
</dbReference>
<name>A0A2T4GSP6_FUSCU</name>